<gene>
    <name evidence="5" type="ORF">WHI96_18330</name>
</gene>
<dbReference type="Proteomes" id="UP001464923">
    <property type="component" value="Unassembled WGS sequence"/>
</dbReference>
<evidence type="ECO:0000256" key="3">
    <source>
        <dbReference type="ARBA" id="ARBA00023163"/>
    </source>
</evidence>
<dbReference type="Gene3D" id="3.30.450.40">
    <property type="match status" value="1"/>
</dbReference>
<keyword evidence="3" id="KW-0804">Transcription</keyword>
<comment type="caution">
    <text evidence="5">The sequence shown here is derived from an EMBL/GenBank/DDBJ whole genome shotgun (WGS) entry which is preliminary data.</text>
</comment>
<sequence length="275" mass="29807">MVIDDQQRPTVDSLVGRRLDTIHDRTGIPIVFGGATHVTPAGTQQVVIDQLVGTVTDAMHGLTVVRGRGLGGTAIARSKPCMVRDYASSTSISHDYDRSVVGQERLTSIVAVPLRLGKIVRGVIYGAVRTEEPIGDRAVRGLVSFVADLERELPALLVPGQRPGDAELVDERTALDELAAIVRATRDPYLRSRLDRIHRYLDRSGRPTGSSAISLTPREIDVLRLVATGATNAEAGRRLGLSPESVKTYVRNAMRKLEVRTRTAAVHVARESGLL</sequence>
<reference evidence="5 6" key="1">
    <citation type="submission" date="2024-03" db="EMBL/GenBank/DDBJ databases">
        <title>Draft genome sequence of Pseudonocardia tropica JCM 19149.</title>
        <authorList>
            <person name="Butdee W."/>
            <person name="Duangmal K."/>
        </authorList>
    </citation>
    <scope>NUCLEOTIDE SEQUENCE [LARGE SCALE GENOMIC DNA]</scope>
    <source>
        <strain evidence="5 6">JCM 19149</strain>
    </source>
</reference>
<dbReference type="PRINTS" id="PR00038">
    <property type="entry name" value="HTHLUXR"/>
</dbReference>
<name>A0ABV1JXT6_9PSEU</name>
<dbReference type="EMBL" id="JBEDNP010000010">
    <property type="protein sequence ID" value="MEQ3540770.1"/>
    <property type="molecule type" value="Genomic_DNA"/>
</dbReference>
<keyword evidence="2" id="KW-0238">DNA-binding</keyword>
<feature type="domain" description="HTH luxR-type" evidence="4">
    <location>
        <begin position="208"/>
        <end position="273"/>
    </location>
</feature>
<organism evidence="5 6">
    <name type="scientific">Pseudonocardia tropica</name>
    <dbReference type="NCBI Taxonomy" id="681289"/>
    <lineage>
        <taxon>Bacteria</taxon>
        <taxon>Bacillati</taxon>
        <taxon>Actinomycetota</taxon>
        <taxon>Actinomycetes</taxon>
        <taxon>Pseudonocardiales</taxon>
        <taxon>Pseudonocardiaceae</taxon>
        <taxon>Pseudonocardia</taxon>
    </lineage>
</organism>
<protein>
    <submittedName>
        <fullName evidence="5">Response regulator transcription factor</fullName>
    </submittedName>
</protein>
<dbReference type="Pfam" id="PF00196">
    <property type="entry name" value="GerE"/>
    <property type="match status" value="1"/>
</dbReference>
<dbReference type="InterPro" id="IPR000792">
    <property type="entry name" value="Tscrpt_reg_LuxR_C"/>
</dbReference>
<dbReference type="RefSeq" id="WP_345644037.1">
    <property type="nucleotide sequence ID" value="NZ_BAABLY010000025.1"/>
</dbReference>
<evidence type="ECO:0000256" key="1">
    <source>
        <dbReference type="ARBA" id="ARBA00023015"/>
    </source>
</evidence>
<dbReference type="PANTHER" id="PTHR44688:SF16">
    <property type="entry name" value="DNA-BINDING TRANSCRIPTIONAL ACTIVATOR DEVR_DOSR"/>
    <property type="match status" value="1"/>
</dbReference>
<dbReference type="Gene3D" id="1.10.10.10">
    <property type="entry name" value="Winged helix-like DNA-binding domain superfamily/Winged helix DNA-binding domain"/>
    <property type="match status" value="1"/>
</dbReference>
<dbReference type="InterPro" id="IPR036388">
    <property type="entry name" value="WH-like_DNA-bd_sf"/>
</dbReference>
<dbReference type="InterPro" id="IPR016032">
    <property type="entry name" value="Sig_transdc_resp-reg_C-effctor"/>
</dbReference>
<evidence type="ECO:0000259" key="4">
    <source>
        <dbReference type="PROSITE" id="PS50043"/>
    </source>
</evidence>
<keyword evidence="6" id="KW-1185">Reference proteome</keyword>
<evidence type="ECO:0000256" key="2">
    <source>
        <dbReference type="ARBA" id="ARBA00023125"/>
    </source>
</evidence>
<proteinExistence type="predicted"/>
<dbReference type="SUPFAM" id="SSF55781">
    <property type="entry name" value="GAF domain-like"/>
    <property type="match status" value="1"/>
</dbReference>
<dbReference type="PROSITE" id="PS50043">
    <property type="entry name" value="HTH_LUXR_2"/>
    <property type="match status" value="1"/>
</dbReference>
<dbReference type="InterPro" id="IPR029016">
    <property type="entry name" value="GAF-like_dom_sf"/>
</dbReference>
<evidence type="ECO:0000313" key="6">
    <source>
        <dbReference type="Proteomes" id="UP001464923"/>
    </source>
</evidence>
<dbReference type="SUPFAM" id="SSF46894">
    <property type="entry name" value="C-terminal effector domain of the bipartite response regulators"/>
    <property type="match status" value="1"/>
</dbReference>
<dbReference type="PANTHER" id="PTHR44688">
    <property type="entry name" value="DNA-BINDING TRANSCRIPTIONAL ACTIVATOR DEVR_DOSR"/>
    <property type="match status" value="1"/>
</dbReference>
<dbReference type="CDD" id="cd06170">
    <property type="entry name" value="LuxR_C_like"/>
    <property type="match status" value="1"/>
</dbReference>
<accession>A0ABV1JXT6</accession>
<keyword evidence="1" id="KW-0805">Transcription regulation</keyword>
<evidence type="ECO:0000313" key="5">
    <source>
        <dbReference type="EMBL" id="MEQ3540770.1"/>
    </source>
</evidence>
<dbReference type="SMART" id="SM00421">
    <property type="entry name" value="HTH_LUXR"/>
    <property type="match status" value="1"/>
</dbReference>